<dbReference type="InterPro" id="IPR014717">
    <property type="entry name" value="Transl_elong_EF1B/ribsomal_bS6"/>
</dbReference>
<sequence length="205" mass="22469">MTLDELRGLDPKDMPNWPLQAQGLMLCVLALLVVGLGYFFVLGDQLNQLNQAHLQEAQLKQTFVDKKRQAVNLDALQQQLKEIDASFGALLKQLPTKSDMDTLLTEINQAGLGRGLQFELFKPGTESRSAEMAEVPISIRLSGSYNDLAAFVNDVAQLSRIVTISDIALNPGGGKDNRLTMDATARTYRALEPSERSGLPAAQQK</sequence>
<feature type="transmembrane region" description="Helical" evidence="2">
    <location>
        <begin position="20"/>
        <end position="41"/>
    </location>
</feature>
<evidence type="ECO:0000313" key="6">
    <source>
        <dbReference type="Proteomes" id="UP000180280"/>
    </source>
</evidence>
<dbReference type="Pfam" id="PF04350">
    <property type="entry name" value="PilO"/>
    <property type="match status" value="1"/>
</dbReference>
<evidence type="ECO:0000313" key="4">
    <source>
        <dbReference type="EMBL" id="OHX21189.1"/>
    </source>
</evidence>
<keyword evidence="6" id="KW-1185">Reference proteome</keyword>
<comment type="caution">
    <text evidence="3">The sequence shown here is derived from an EMBL/GenBank/DDBJ whole genome shotgun (WGS) entry which is preliminary data.</text>
</comment>
<dbReference type="GO" id="GO:0043683">
    <property type="term" value="P:type IV pilus assembly"/>
    <property type="evidence" value="ECO:0007669"/>
    <property type="project" value="InterPro"/>
</dbReference>
<evidence type="ECO:0000313" key="5">
    <source>
        <dbReference type="Proteomes" id="UP000180088"/>
    </source>
</evidence>
<evidence type="ECO:0000313" key="3">
    <source>
        <dbReference type="EMBL" id="OHX12677.1"/>
    </source>
</evidence>
<evidence type="ECO:0000256" key="2">
    <source>
        <dbReference type="SAM" id="Phobius"/>
    </source>
</evidence>
<name>A0A1S1WZF4_9NEIS</name>
<proteinExistence type="predicted"/>
<keyword evidence="2" id="KW-0472">Membrane</keyword>
<dbReference type="GO" id="GO:0043107">
    <property type="term" value="P:type IV pilus-dependent motility"/>
    <property type="evidence" value="ECO:0007669"/>
    <property type="project" value="InterPro"/>
</dbReference>
<reference evidence="5 6" key="1">
    <citation type="submission" date="2016-09" db="EMBL/GenBank/DDBJ databases">
        <title>Chromobacterium muskegensis sp. nov., an insecticidal bacterium isolated from Sphagnum bogs.</title>
        <authorList>
            <person name="Sparks M.E."/>
            <person name="Blackburn M.B."/>
            <person name="Gundersen-Rindal D.E."/>
            <person name="Mitchell A."/>
            <person name="Farrar R."/>
            <person name="Kuhar D."/>
        </authorList>
    </citation>
    <scope>NUCLEOTIDE SEQUENCE [LARGE SCALE GENOMIC DNA]</scope>
    <source>
        <strain evidence="4 6">14B-1</strain>
        <strain evidence="3 5">37-2</strain>
    </source>
</reference>
<dbReference type="STRING" id="1903179.BI347_03530"/>
<dbReference type="OrthoDB" id="9802133at2"/>
<keyword evidence="2" id="KW-0812">Transmembrane</keyword>
<accession>A0A1S1WZF4</accession>
<dbReference type="EMBL" id="MKCT01000001">
    <property type="protein sequence ID" value="OHX21189.1"/>
    <property type="molecule type" value="Genomic_DNA"/>
</dbReference>
<dbReference type="InterPro" id="IPR007445">
    <property type="entry name" value="PilO"/>
</dbReference>
<dbReference type="Proteomes" id="UP000180280">
    <property type="component" value="Unassembled WGS sequence"/>
</dbReference>
<organism evidence="3 5">
    <name type="scientific">Chromobacterium sphagni</name>
    <dbReference type="NCBI Taxonomy" id="1903179"/>
    <lineage>
        <taxon>Bacteria</taxon>
        <taxon>Pseudomonadati</taxon>
        <taxon>Pseudomonadota</taxon>
        <taxon>Betaproteobacteria</taxon>
        <taxon>Neisseriales</taxon>
        <taxon>Chromobacteriaceae</taxon>
        <taxon>Chromobacterium</taxon>
    </lineage>
</organism>
<dbReference type="AlphaFoldDB" id="A0A1S1WZF4"/>
<evidence type="ECO:0000256" key="1">
    <source>
        <dbReference type="SAM" id="Coils"/>
    </source>
</evidence>
<dbReference type="PANTHER" id="PTHR39555">
    <property type="entry name" value="FIMBRIAL ASSEMBLY PROTEIN PILO-LIKE PROTEIN-RELATED"/>
    <property type="match status" value="1"/>
</dbReference>
<dbReference type="RefSeq" id="WP_071111148.1">
    <property type="nucleotide sequence ID" value="NZ_MKCS01000001.1"/>
</dbReference>
<dbReference type="EMBL" id="MKCS01000001">
    <property type="protein sequence ID" value="OHX12677.1"/>
    <property type="molecule type" value="Genomic_DNA"/>
</dbReference>
<keyword evidence="1" id="KW-0175">Coiled coil</keyword>
<dbReference type="PANTHER" id="PTHR39555:SF1">
    <property type="entry name" value="TYPE IV PILUS INNER MEMBRANE COMPONENT PILO"/>
    <property type="match status" value="1"/>
</dbReference>
<feature type="coiled-coil region" evidence="1">
    <location>
        <begin position="66"/>
        <end position="93"/>
    </location>
</feature>
<dbReference type="Proteomes" id="UP000180088">
    <property type="component" value="Unassembled WGS sequence"/>
</dbReference>
<protein>
    <submittedName>
        <fullName evidence="3">Pilus assembly protein PilO</fullName>
    </submittedName>
</protein>
<gene>
    <name evidence="4" type="ORF">BI344_01225</name>
    <name evidence="3" type="ORF">BI347_03530</name>
</gene>
<dbReference type="Gene3D" id="1.10.287.540">
    <property type="entry name" value="Helix hairpin bin"/>
    <property type="match status" value="1"/>
</dbReference>
<keyword evidence="2" id="KW-1133">Transmembrane helix</keyword>
<dbReference type="Gene3D" id="3.30.70.60">
    <property type="match status" value="1"/>
</dbReference>
<dbReference type="PIRSF" id="PIRSF016482">
    <property type="entry name" value="PilO"/>
    <property type="match status" value="1"/>
</dbReference>